<reference evidence="1 2" key="1">
    <citation type="journal article" date="2021" name="Sci. Rep.">
        <title>The genome of the diatom Chaetoceros tenuissimus carries an ancient integrated fragment of an extant virus.</title>
        <authorList>
            <person name="Hongo Y."/>
            <person name="Kimura K."/>
            <person name="Takaki Y."/>
            <person name="Yoshida Y."/>
            <person name="Baba S."/>
            <person name="Kobayashi G."/>
            <person name="Nagasaki K."/>
            <person name="Hano T."/>
            <person name="Tomaru Y."/>
        </authorList>
    </citation>
    <scope>NUCLEOTIDE SEQUENCE [LARGE SCALE GENOMIC DNA]</scope>
    <source>
        <strain evidence="1 2">NIES-3715</strain>
    </source>
</reference>
<dbReference type="InterPro" id="IPR053139">
    <property type="entry name" value="Surface_bspA-like"/>
</dbReference>
<dbReference type="PANTHER" id="PTHR45661:SF3">
    <property type="entry name" value="IG-LIKE DOMAIN-CONTAINING PROTEIN"/>
    <property type="match status" value="1"/>
</dbReference>
<dbReference type="SUPFAM" id="SSF52058">
    <property type="entry name" value="L domain-like"/>
    <property type="match status" value="1"/>
</dbReference>
<evidence type="ECO:0008006" key="3">
    <source>
        <dbReference type="Google" id="ProtNLM"/>
    </source>
</evidence>
<dbReference type="PANTHER" id="PTHR45661">
    <property type="entry name" value="SURFACE ANTIGEN"/>
    <property type="match status" value="1"/>
</dbReference>
<comment type="caution">
    <text evidence="1">The sequence shown here is derived from an EMBL/GenBank/DDBJ whole genome shotgun (WGS) entry which is preliminary data.</text>
</comment>
<dbReference type="InterPro" id="IPR032675">
    <property type="entry name" value="LRR_dom_sf"/>
</dbReference>
<evidence type="ECO:0000313" key="1">
    <source>
        <dbReference type="EMBL" id="GFH47859.1"/>
    </source>
</evidence>
<sequence>MRVQTEEWQKFIPGVRMYKGKLTLFYNGEKLWDRVYGFPGLYHVEEYDDDHELIVGPNPLVYNKEQRNSWEVIIVLPGVEVIPKGTFKYCRNVETIIMSDTVRRIEDIAISHCNRLTFIRLSQNLEYIGESVFFKCELLVSIFIPPLCREIRSNAFQYCWKLIILSVPQHTFIANADAVRATALIEASPFDADYWGVYASRAVVEEWIKNINAEEQFELHRLCSSYFHPSEDYIYKLIKERNCSLRSLTQLKNSIGVTPFEYLSANPFADIDQRKIVRRFVLDMMGETNKKVILLSK</sequence>
<dbReference type="EMBL" id="BLLK01000023">
    <property type="protein sequence ID" value="GFH47859.1"/>
    <property type="molecule type" value="Genomic_DNA"/>
</dbReference>
<dbReference type="AlphaFoldDB" id="A0AAD3CLF9"/>
<dbReference type="Proteomes" id="UP001054902">
    <property type="component" value="Unassembled WGS sequence"/>
</dbReference>
<dbReference type="Pfam" id="PF13306">
    <property type="entry name" value="LRR_5"/>
    <property type="match status" value="1"/>
</dbReference>
<dbReference type="InterPro" id="IPR026906">
    <property type="entry name" value="LRR_5"/>
</dbReference>
<name>A0AAD3CLF9_9STRA</name>
<protein>
    <recommendedName>
        <fullName evidence="3">Leucine-rich repeat domain-containing protein</fullName>
    </recommendedName>
</protein>
<evidence type="ECO:0000313" key="2">
    <source>
        <dbReference type="Proteomes" id="UP001054902"/>
    </source>
</evidence>
<organism evidence="1 2">
    <name type="scientific">Chaetoceros tenuissimus</name>
    <dbReference type="NCBI Taxonomy" id="426638"/>
    <lineage>
        <taxon>Eukaryota</taxon>
        <taxon>Sar</taxon>
        <taxon>Stramenopiles</taxon>
        <taxon>Ochrophyta</taxon>
        <taxon>Bacillariophyta</taxon>
        <taxon>Coscinodiscophyceae</taxon>
        <taxon>Chaetocerotophycidae</taxon>
        <taxon>Chaetocerotales</taxon>
        <taxon>Chaetocerotaceae</taxon>
        <taxon>Chaetoceros</taxon>
    </lineage>
</organism>
<dbReference type="Gene3D" id="3.80.10.10">
    <property type="entry name" value="Ribonuclease Inhibitor"/>
    <property type="match status" value="1"/>
</dbReference>
<proteinExistence type="predicted"/>
<accession>A0AAD3CLF9</accession>
<gene>
    <name evidence="1" type="ORF">CTEN210_04335</name>
</gene>
<keyword evidence="2" id="KW-1185">Reference proteome</keyword>